<dbReference type="EMBL" id="JBHSEI010000004">
    <property type="protein sequence ID" value="MFC4638102.1"/>
    <property type="molecule type" value="Genomic_DNA"/>
</dbReference>
<accession>A0ABV9I6Y8</accession>
<reference evidence="6" key="1">
    <citation type="journal article" date="2019" name="Int. J. Syst. Evol. Microbiol.">
        <title>The Global Catalogue of Microorganisms (GCM) 10K type strain sequencing project: providing services to taxonomists for standard genome sequencing and annotation.</title>
        <authorList>
            <consortium name="The Broad Institute Genomics Platform"/>
            <consortium name="The Broad Institute Genome Sequencing Center for Infectious Disease"/>
            <person name="Wu L."/>
            <person name="Ma J."/>
        </authorList>
    </citation>
    <scope>NUCLEOTIDE SEQUENCE [LARGE SCALE GENOMIC DNA]</scope>
    <source>
        <strain evidence="6">CCUG 55995</strain>
    </source>
</reference>
<keyword evidence="5" id="KW-0121">Carboxypeptidase</keyword>
<gene>
    <name evidence="5" type="ORF">ACFO0D_07085</name>
</gene>
<dbReference type="InterPro" id="IPR012338">
    <property type="entry name" value="Beta-lactam/transpept-like"/>
</dbReference>
<dbReference type="Gene3D" id="3.40.710.10">
    <property type="entry name" value="DD-peptidase/beta-lactamase superfamily"/>
    <property type="match status" value="2"/>
</dbReference>
<comment type="similarity">
    <text evidence="1">Belongs to the peptidase S13 family.</text>
</comment>
<protein>
    <submittedName>
        <fullName evidence="5">D-alanyl-D-alanine carboxypeptidase/D-alanyl-D-alanine-endopeptidase</fullName>
    </submittedName>
</protein>
<keyword evidence="4" id="KW-0732">Signal</keyword>
<evidence type="ECO:0000313" key="5">
    <source>
        <dbReference type="EMBL" id="MFC4638102.1"/>
    </source>
</evidence>
<dbReference type="RefSeq" id="WP_380061116.1">
    <property type="nucleotide sequence ID" value="NZ_JBHSEI010000004.1"/>
</dbReference>
<feature type="region of interest" description="Disordered" evidence="3">
    <location>
        <begin position="234"/>
        <end position="264"/>
    </location>
</feature>
<keyword evidence="6" id="KW-1185">Reference proteome</keyword>
<evidence type="ECO:0000256" key="3">
    <source>
        <dbReference type="SAM" id="MobiDB-lite"/>
    </source>
</evidence>
<feature type="chain" id="PRO_5046910456" evidence="4">
    <location>
        <begin position="26"/>
        <end position="473"/>
    </location>
</feature>
<comment type="caution">
    <text evidence="5">The sequence shown here is derived from an EMBL/GenBank/DDBJ whole genome shotgun (WGS) entry which is preliminary data.</text>
</comment>
<dbReference type="Pfam" id="PF02113">
    <property type="entry name" value="Peptidase_S13"/>
    <property type="match status" value="2"/>
</dbReference>
<evidence type="ECO:0000313" key="6">
    <source>
        <dbReference type="Proteomes" id="UP001595952"/>
    </source>
</evidence>
<dbReference type="InterPro" id="IPR000667">
    <property type="entry name" value="Peptidase_S13"/>
</dbReference>
<keyword evidence="5" id="KW-0645">Protease</keyword>
<evidence type="ECO:0000256" key="4">
    <source>
        <dbReference type="SAM" id="SignalP"/>
    </source>
</evidence>
<organism evidence="5 6">
    <name type="scientific">Deinococcus hohokamensis</name>
    <dbReference type="NCBI Taxonomy" id="309883"/>
    <lineage>
        <taxon>Bacteria</taxon>
        <taxon>Thermotogati</taxon>
        <taxon>Deinococcota</taxon>
        <taxon>Deinococci</taxon>
        <taxon>Deinococcales</taxon>
        <taxon>Deinococcaceae</taxon>
        <taxon>Deinococcus</taxon>
    </lineage>
</organism>
<dbReference type="PRINTS" id="PR00922">
    <property type="entry name" value="DADACBPTASE3"/>
</dbReference>
<sequence length="473" mass="49670">MRPALLLTLLASLGGAVWPASLAQADPRTRGAGPDLRLQPVPSLSAGVRRALAGLPADVRAGVLVQDAETGRVLEALQPDDAFLPASTTKLVTAAAVLAERRGAQGAWTTELTVPAAQLGRASVTALTLRGSGDPTLQVSGGPYSLRALARQAYARGIRVVEQVRLADQALDPESWKTLPLGVPMSALRLSEWHGRPPATAQEARGRLGAALIAQLRAAGIQVRSAEIGVAAPQRPYTPPLRRDDRGRPLPPEPVPLRFRPEQGVASVRSASPARVLAETLRPSDNLRAEELLATLAAPPGGNGTLSSALARERAVLRRLGVDLSSVVLTDGSGLSRANRLSPRVLGQLLRAMYVLPWPARPPTRPQDALPARLYRARGNAFVEALPQAGTGETGPEHDGRGGTLATRLTATHLDVRAKTGTLPGASALAGYVTGRSGRTLVFVLLMNGPETAPILTLRDVQDQAVQAIAQVH</sequence>
<evidence type="ECO:0000256" key="2">
    <source>
        <dbReference type="ARBA" id="ARBA00022801"/>
    </source>
</evidence>
<dbReference type="SUPFAM" id="SSF56601">
    <property type="entry name" value="beta-lactamase/transpeptidase-like"/>
    <property type="match status" value="1"/>
</dbReference>
<proteinExistence type="inferred from homology"/>
<name>A0ABV9I6Y8_9DEIO</name>
<evidence type="ECO:0000256" key="1">
    <source>
        <dbReference type="ARBA" id="ARBA00006096"/>
    </source>
</evidence>
<dbReference type="PANTHER" id="PTHR30023:SF0">
    <property type="entry name" value="PENICILLIN-SENSITIVE CARBOXYPEPTIDASE A"/>
    <property type="match status" value="1"/>
</dbReference>
<keyword evidence="2" id="KW-0378">Hydrolase</keyword>
<dbReference type="Proteomes" id="UP001595952">
    <property type="component" value="Unassembled WGS sequence"/>
</dbReference>
<dbReference type="GO" id="GO:0004180">
    <property type="term" value="F:carboxypeptidase activity"/>
    <property type="evidence" value="ECO:0007669"/>
    <property type="project" value="UniProtKB-KW"/>
</dbReference>
<feature type="signal peptide" evidence="4">
    <location>
        <begin position="1"/>
        <end position="25"/>
    </location>
</feature>
<dbReference type="PANTHER" id="PTHR30023">
    <property type="entry name" value="D-ALANYL-D-ALANINE CARBOXYPEPTIDASE"/>
    <property type="match status" value="1"/>
</dbReference>